<dbReference type="EMBL" id="KN818299">
    <property type="protein sequence ID" value="KIL60395.1"/>
    <property type="molecule type" value="Genomic_DNA"/>
</dbReference>
<protein>
    <submittedName>
        <fullName evidence="1">Uncharacterized protein</fullName>
    </submittedName>
</protein>
<proteinExistence type="predicted"/>
<sequence length="97" mass="11367">MSLNIHNSLFSRCLRFLHIIRNGQFHACRDLYSSRARLTPITTMVRNGTDNNSCTTFRLLWLGHFLLNQIIIRISLLVQQVTLGITFRNLWHRLSLS</sequence>
<evidence type="ECO:0000313" key="2">
    <source>
        <dbReference type="Proteomes" id="UP000054549"/>
    </source>
</evidence>
<keyword evidence="2" id="KW-1185">Reference proteome</keyword>
<reference evidence="1 2" key="1">
    <citation type="submission" date="2014-04" db="EMBL/GenBank/DDBJ databases">
        <title>Evolutionary Origins and Diversification of the Mycorrhizal Mutualists.</title>
        <authorList>
            <consortium name="DOE Joint Genome Institute"/>
            <consortium name="Mycorrhizal Genomics Consortium"/>
            <person name="Kohler A."/>
            <person name="Kuo A."/>
            <person name="Nagy L.G."/>
            <person name="Floudas D."/>
            <person name="Copeland A."/>
            <person name="Barry K.W."/>
            <person name="Cichocki N."/>
            <person name="Veneault-Fourrey C."/>
            <person name="LaButti K."/>
            <person name="Lindquist E.A."/>
            <person name="Lipzen A."/>
            <person name="Lundell T."/>
            <person name="Morin E."/>
            <person name="Murat C."/>
            <person name="Riley R."/>
            <person name="Ohm R."/>
            <person name="Sun H."/>
            <person name="Tunlid A."/>
            <person name="Henrissat B."/>
            <person name="Grigoriev I.V."/>
            <person name="Hibbett D.S."/>
            <person name="Martin F."/>
        </authorList>
    </citation>
    <scope>NUCLEOTIDE SEQUENCE [LARGE SCALE GENOMIC DNA]</scope>
    <source>
        <strain evidence="1 2">Koide BX008</strain>
    </source>
</reference>
<name>A0A0C2SBZ4_AMAMK</name>
<dbReference type="HOGENOM" id="CLU_2346232_0_0_1"/>
<accession>A0A0C2SBZ4</accession>
<dbReference type="InParanoid" id="A0A0C2SBZ4"/>
<evidence type="ECO:0000313" key="1">
    <source>
        <dbReference type="EMBL" id="KIL60395.1"/>
    </source>
</evidence>
<gene>
    <name evidence="1" type="ORF">M378DRAFT_168126</name>
</gene>
<organism evidence="1 2">
    <name type="scientific">Amanita muscaria (strain Koide BX008)</name>
    <dbReference type="NCBI Taxonomy" id="946122"/>
    <lineage>
        <taxon>Eukaryota</taxon>
        <taxon>Fungi</taxon>
        <taxon>Dikarya</taxon>
        <taxon>Basidiomycota</taxon>
        <taxon>Agaricomycotina</taxon>
        <taxon>Agaricomycetes</taxon>
        <taxon>Agaricomycetidae</taxon>
        <taxon>Agaricales</taxon>
        <taxon>Pluteineae</taxon>
        <taxon>Amanitaceae</taxon>
        <taxon>Amanita</taxon>
    </lineage>
</organism>
<dbReference type="AlphaFoldDB" id="A0A0C2SBZ4"/>
<dbReference type="Proteomes" id="UP000054549">
    <property type="component" value="Unassembled WGS sequence"/>
</dbReference>